<reference evidence="2" key="2">
    <citation type="submission" date="2020-12" db="EMBL/GenBank/DDBJ databases">
        <title>New Spironucleus salmonicida genome in near-complete chromosomes.</title>
        <authorList>
            <person name="Xu F."/>
            <person name="Kurt Z."/>
            <person name="Jimenez-Gonzalez A."/>
            <person name="Astvaldsson A."/>
            <person name="Andersson J.O."/>
            <person name="Svard S.G."/>
        </authorList>
    </citation>
    <scope>NUCLEOTIDE SEQUENCE</scope>
    <source>
        <strain evidence="2">ATCC 50377</strain>
    </source>
</reference>
<dbReference type="AlphaFoldDB" id="V6LPX8"/>
<dbReference type="VEuPathDB" id="GiardiaDB:SS50377_27573"/>
<keyword evidence="3" id="KW-1185">Reference proteome</keyword>
<name>V6LPX8_9EUKA</name>
<evidence type="ECO:0000313" key="1">
    <source>
        <dbReference type="EMBL" id="EST46650.1"/>
    </source>
</evidence>
<sequence length="628" mass="71779">MIPLLYLTTLKPHIQYPLMKQPKHQIKTYIAQQIKNANVPPSTTPPSVLVVPGFADSDNADRGIAASLKTVAATIDQYDTIIIVGAHFPDTCGSSPPSRPLTAWWGDEVETSLGNFDVDVDLRAKFGRSTGQIQQDNITDELVSESSFYDQIFLWTRALFPDKKPKTKVLPLLIHATLRDQVQFSAQVLSDNLFKPAEGGQYGVAGDGKRYLVIIPIQVSQGLELYQNIYIENILLDLTFNNKVQDFEQWLYYLTGNTGATFSKTIASQILVVRLSQLASRAVPHNKPTDPNWEWRMLDYYTTYDSLMDIQKMKDSDYISIDEDQLEKTSKVFTEENDSPKGHYIYYSMSLSLEPPLHQSQTTKGKTAKMPVPVSSPEPFSQGAMNELMIAAQLTMQGKKYNKKEEFQKYKSLLAKPAPFSIRVYVLADHSHEQQIINDMIKKNVFNDPNHIKNLTGCCEERVLFEEKIVNFFPNESVIQSVISNTKKLYQEKLSYSSLRKFEKQLQQKYKELVASGDLPKSKLKELDFNLKQNLIIEIQVFHSWEYTELFKLTEAKGSFITLWDGKTAVCEVPDTRPGVPHIIFFRLTQCSLKAGLEPWDWQRAKVHTYSRTRLTKPVWQFVPKDEL</sequence>
<dbReference type="EMBL" id="AUWU02000007">
    <property type="protein sequence ID" value="KAH0571272.1"/>
    <property type="molecule type" value="Genomic_DNA"/>
</dbReference>
<dbReference type="OrthoDB" id="10250849at2759"/>
<evidence type="ECO:0000313" key="3">
    <source>
        <dbReference type="Proteomes" id="UP000018208"/>
    </source>
</evidence>
<dbReference type="EMBL" id="KI546073">
    <property type="protein sequence ID" value="EST46650.1"/>
    <property type="molecule type" value="Genomic_DNA"/>
</dbReference>
<evidence type="ECO:0000313" key="2">
    <source>
        <dbReference type="EMBL" id="KAH0571272.1"/>
    </source>
</evidence>
<gene>
    <name evidence="1" type="ORF">SS50377_13453</name>
    <name evidence="2" type="ORF">SS50377_27573</name>
</gene>
<protein>
    <submittedName>
        <fullName evidence="1">Uncharacterized protein</fullName>
    </submittedName>
</protein>
<dbReference type="Proteomes" id="UP000018208">
    <property type="component" value="Unassembled WGS sequence"/>
</dbReference>
<organism evidence="1">
    <name type="scientific">Spironucleus salmonicida</name>
    <dbReference type="NCBI Taxonomy" id="348837"/>
    <lineage>
        <taxon>Eukaryota</taxon>
        <taxon>Metamonada</taxon>
        <taxon>Diplomonadida</taxon>
        <taxon>Hexamitidae</taxon>
        <taxon>Hexamitinae</taxon>
        <taxon>Spironucleus</taxon>
    </lineage>
</organism>
<proteinExistence type="predicted"/>
<reference evidence="1 2" key="1">
    <citation type="journal article" date="2014" name="PLoS Genet.">
        <title>The Genome of Spironucleus salmonicida Highlights a Fish Pathogen Adapted to Fluctuating Environments.</title>
        <authorList>
            <person name="Xu F."/>
            <person name="Jerlstrom-Hultqvist J."/>
            <person name="Einarsson E."/>
            <person name="Astvaldsson A."/>
            <person name="Svard S.G."/>
            <person name="Andersson J.O."/>
        </authorList>
    </citation>
    <scope>NUCLEOTIDE SEQUENCE</scope>
    <source>
        <strain evidence="2">ATCC 50377</strain>
    </source>
</reference>
<accession>V6LPX8</accession>